<dbReference type="SUPFAM" id="SSF48371">
    <property type="entry name" value="ARM repeat"/>
    <property type="match status" value="1"/>
</dbReference>
<dbReference type="NCBIfam" id="TIGR02604">
    <property type="entry name" value="Piru_Ver_Nterm"/>
    <property type="match status" value="1"/>
</dbReference>
<dbReference type="OrthoDB" id="175027at2"/>
<dbReference type="STRING" id="320771.Cflav_PD4760"/>
<keyword evidence="3 4" id="KW-0408">Iron</keyword>
<dbReference type="InterPro" id="IPR013427">
    <property type="entry name" value="Haem-bd_dom_put"/>
</dbReference>
<keyword evidence="2 4" id="KW-0479">Metal-binding</keyword>
<dbReference type="Pfam" id="PF06439">
    <property type="entry name" value="3keto-disac_hyd"/>
    <property type="match status" value="1"/>
</dbReference>
<keyword evidence="1 4" id="KW-0349">Heme</keyword>
<protein>
    <submittedName>
        <fullName evidence="7">Membrane-bound dehydrogenase domain protein</fullName>
    </submittedName>
</protein>
<dbReference type="Gene3D" id="2.60.120.560">
    <property type="entry name" value="Exo-inulinase, domain 1"/>
    <property type="match status" value="1"/>
</dbReference>
<dbReference type="Pfam" id="PF00034">
    <property type="entry name" value="Cytochrom_C"/>
    <property type="match status" value="1"/>
</dbReference>
<dbReference type="Proteomes" id="UP000003688">
    <property type="component" value="Unassembled WGS sequence"/>
</dbReference>
<evidence type="ECO:0000256" key="2">
    <source>
        <dbReference type="ARBA" id="ARBA00022723"/>
    </source>
</evidence>
<feature type="signal peptide" evidence="5">
    <location>
        <begin position="1"/>
        <end position="23"/>
    </location>
</feature>
<evidence type="ECO:0000259" key="6">
    <source>
        <dbReference type="PROSITE" id="PS51007"/>
    </source>
</evidence>
<accession>B9XEK6</accession>
<dbReference type="Gene3D" id="1.25.10.10">
    <property type="entry name" value="Leucine-rich Repeat Variant"/>
    <property type="match status" value="1"/>
</dbReference>
<dbReference type="GO" id="GO:0046872">
    <property type="term" value="F:metal ion binding"/>
    <property type="evidence" value="ECO:0007669"/>
    <property type="project" value="UniProtKB-KW"/>
</dbReference>
<dbReference type="PANTHER" id="PTHR33546:SF1">
    <property type="entry name" value="LARGE, MULTIFUNCTIONAL SECRETED PROTEIN"/>
    <property type="match status" value="1"/>
</dbReference>
<dbReference type="InterPro" id="IPR010496">
    <property type="entry name" value="AL/BT2_dom"/>
</dbReference>
<keyword evidence="5" id="KW-0732">Signal</keyword>
<evidence type="ECO:0000256" key="5">
    <source>
        <dbReference type="SAM" id="SignalP"/>
    </source>
</evidence>
<dbReference type="PROSITE" id="PS51007">
    <property type="entry name" value="CYTC"/>
    <property type="match status" value="1"/>
</dbReference>
<evidence type="ECO:0000256" key="1">
    <source>
        <dbReference type="ARBA" id="ARBA00022617"/>
    </source>
</evidence>
<dbReference type="InterPro" id="IPR011989">
    <property type="entry name" value="ARM-like"/>
</dbReference>
<dbReference type="InterPro" id="IPR011042">
    <property type="entry name" value="6-blade_b-propeller_TolB-like"/>
</dbReference>
<dbReference type="RefSeq" id="WP_007414254.1">
    <property type="nucleotide sequence ID" value="NZ_ABOX02000008.1"/>
</dbReference>
<proteinExistence type="predicted"/>
<feature type="chain" id="PRO_5002894329" evidence="5">
    <location>
        <begin position="24"/>
        <end position="1360"/>
    </location>
</feature>
<dbReference type="SUPFAM" id="SSF46626">
    <property type="entry name" value="Cytochrome c"/>
    <property type="match status" value="1"/>
</dbReference>
<dbReference type="GO" id="GO:0016787">
    <property type="term" value="F:hydrolase activity"/>
    <property type="evidence" value="ECO:0007669"/>
    <property type="project" value="InterPro"/>
</dbReference>
<dbReference type="NCBIfam" id="TIGR02603">
    <property type="entry name" value="CxxCH_TIGR02603"/>
    <property type="match status" value="1"/>
</dbReference>
<dbReference type="Pfam" id="PF23500">
    <property type="entry name" value="DUF7133"/>
    <property type="match status" value="1"/>
</dbReference>
<dbReference type="PANTHER" id="PTHR33546">
    <property type="entry name" value="LARGE, MULTIFUNCTIONAL SECRETED PROTEIN-RELATED"/>
    <property type="match status" value="1"/>
</dbReference>
<evidence type="ECO:0000313" key="7">
    <source>
        <dbReference type="EMBL" id="EEF61720.1"/>
    </source>
</evidence>
<dbReference type="InterPro" id="IPR036909">
    <property type="entry name" value="Cyt_c-like_dom_sf"/>
</dbReference>
<dbReference type="InterPro" id="IPR009056">
    <property type="entry name" value="Cyt_c-like_dom"/>
</dbReference>
<dbReference type="InterPro" id="IPR013428">
    <property type="entry name" value="Membrane-bound_put_N"/>
</dbReference>
<dbReference type="EMBL" id="ABOX02000008">
    <property type="protein sequence ID" value="EEF61720.1"/>
    <property type="molecule type" value="Genomic_DNA"/>
</dbReference>
<evidence type="ECO:0000256" key="4">
    <source>
        <dbReference type="PROSITE-ProRule" id="PRU00433"/>
    </source>
</evidence>
<reference evidence="7 8" key="1">
    <citation type="journal article" date="2011" name="J. Bacteriol.">
        <title>Genome sequence of 'Pedosphaera parvula' Ellin514, an aerobic Verrucomicrobial isolate from pasture soil.</title>
        <authorList>
            <person name="Kant R."/>
            <person name="van Passel M.W."/>
            <person name="Sangwan P."/>
            <person name="Palva A."/>
            <person name="Lucas S."/>
            <person name="Copeland A."/>
            <person name="Lapidus A."/>
            <person name="Glavina Del Rio T."/>
            <person name="Dalin E."/>
            <person name="Tice H."/>
            <person name="Bruce D."/>
            <person name="Goodwin L."/>
            <person name="Pitluck S."/>
            <person name="Chertkov O."/>
            <person name="Larimer F.W."/>
            <person name="Land M.L."/>
            <person name="Hauser L."/>
            <person name="Brettin T.S."/>
            <person name="Detter J.C."/>
            <person name="Han S."/>
            <person name="de Vos W.M."/>
            <person name="Janssen P.H."/>
            <person name="Smidt H."/>
        </authorList>
    </citation>
    <scope>NUCLEOTIDE SEQUENCE [LARGE SCALE GENOMIC DNA]</scope>
    <source>
        <strain evidence="7 8">Ellin514</strain>
    </source>
</reference>
<dbReference type="SUPFAM" id="SSF50952">
    <property type="entry name" value="Soluble quinoprotein glucose dehydrogenase"/>
    <property type="match status" value="1"/>
</dbReference>
<evidence type="ECO:0000256" key="3">
    <source>
        <dbReference type="ARBA" id="ARBA00023004"/>
    </source>
</evidence>
<name>B9XEK6_PEDPL</name>
<dbReference type="Gene3D" id="1.10.760.10">
    <property type="entry name" value="Cytochrome c-like domain"/>
    <property type="match status" value="1"/>
</dbReference>
<dbReference type="GO" id="GO:0009055">
    <property type="term" value="F:electron transfer activity"/>
    <property type="evidence" value="ECO:0007669"/>
    <property type="project" value="InterPro"/>
</dbReference>
<organism evidence="7 8">
    <name type="scientific">Pedosphaera parvula (strain Ellin514)</name>
    <dbReference type="NCBI Taxonomy" id="320771"/>
    <lineage>
        <taxon>Bacteria</taxon>
        <taxon>Pseudomonadati</taxon>
        <taxon>Verrucomicrobiota</taxon>
        <taxon>Pedosphaerae</taxon>
        <taxon>Pedosphaerales</taxon>
        <taxon>Pedosphaeraceae</taxon>
        <taxon>Pedosphaera</taxon>
    </lineage>
</organism>
<dbReference type="InterPro" id="IPR011041">
    <property type="entry name" value="Quinoprot_gluc/sorb_DH_b-prop"/>
</dbReference>
<gene>
    <name evidence="7" type="ORF">Cflav_PD4760</name>
</gene>
<comment type="caution">
    <text evidence="7">The sequence shown here is derived from an EMBL/GenBank/DDBJ whole genome shotgun (WGS) entry which is preliminary data.</text>
</comment>
<dbReference type="Gene3D" id="2.120.10.30">
    <property type="entry name" value="TolB, C-terminal domain"/>
    <property type="match status" value="1"/>
</dbReference>
<dbReference type="InterPro" id="IPR016024">
    <property type="entry name" value="ARM-type_fold"/>
</dbReference>
<sequence length="1360" mass="150235" precursor="true">MKSLLRTSCLGIAALFTALNLLAADAGPIKPAGKDGKPLNLDFENGTLKDWTAVGQAFEKQPIRGDTVSPRRGDMKSNHQGDYWIGTYEVAGDKAKGTLTSVPFKVTHPWASFLIAGGNQPGTRVELATANDHKVFLKVSGYDSEQLRPVLVDLQQQLGKEIFIRLVDDETGGWGHINFDDFEFYDQKPQLANALDPAKIAADEMPPADVIKFAGLSPEDAAKEMTLPPGFKAHLFAGEPDVKQPIAFAIDHRGRIWVAEAYTYPIPAPEGQGKDRILVFEDTNGDGKFDKRTVFIEGLNLVSGLEVGFGGVWVGAAPYLMYIPIQDGDEPKPAGKPQILLDGWGHQDTHETLNTFTWGPDGWLYGCHGVFTFSNVGKPGAPNSERIPMTAGVWRYHPTKHIFERFSEGTSNPWGVDFDEHGQCFIEACVIPHLWHMIQGARYERQGGQHVNPYIYDDIKTIADHLHYGGNKGPHAANGRAGAMGGGHAHAGLMVYQGDSWPEEYRGGLFMNNIHGARINMDIPERQGSGFVGHHHPDFINFNDSWSQILNLQYDQDGSVYMIDWYDKNQCHHNDPNGHDRSNGRIFKIVYGDTKTTPVNLEKLSDEELVKLVTSKKEWMSRHARRILQERGLKPDAQKALVKILNHDSNPAHELRALWALQAAGTLDEKTVLALLKSKDEYIRAWSIQALCENDNISDAGLKAFTTLAQSDKSPVVRLYIASALQRIPVEKRWDIVAALNQHNEDANDHNLPLMNWYAAEPLATKDITRALALAEESKLPRILHFTVRRVAAIGTPQAFAEITKTLEKVNTDGKRLDILNGLSLALKGQRTAPMPQGWEAVESKLNQTANAEVRAQLQSLSLTFGSAGALASLRRTLVDGGADANARKTALDSLLSSRDSGLAPVLQQLLTDANLQGSALRGLAAYDDPRTPVAILTIYPNLTGTHRRDALNTLASRVTYAKALLVSVEQGTVPVKDLTADLVRNLRNLKDADLAQQVQKVWGVNRDSSADKKAEIEKYKKVYHAGGSQPGDASRGRAVFTRTCAQCHTLFDTGGKVGPDLTGSNRGDLDYILLNIVDPNAVIPNDYRAANIDTKDDRSITGIIKQQDDKSITVVTANEVITIPRNEVKSLNQSEFSMMPEGLLQSLNDQEVRDLIYYLSRPGQVPLPAPVETPADPAKFFNKKDLSGWDGDMQLWRVENGEIVGHTDTGLKHNTFLKSTVAVDNFRLVLKMKLTPNKENSGIQFRSERFGDYEMKGMQADAGAGWWGKLYEENGRAILCDTKGDQFVNQDDWNTYEILAVDGKIKTAINGHLCVDVDDNKVARHGIFGLQMHAGGPLEVRFKDLQLELNPKFEMTTVK</sequence>
<dbReference type="GO" id="GO:0020037">
    <property type="term" value="F:heme binding"/>
    <property type="evidence" value="ECO:0007669"/>
    <property type="project" value="InterPro"/>
</dbReference>
<dbReference type="InterPro" id="IPR055557">
    <property type="entry name" value="DUF7133"/>
</dbReference>
<evidence type="ECO:0000313" key="8">
    <source>
        <dbReference type="Proteomes" id="UP000003688"/>
    </source>
</evidence>
<keyword evidence="8" id="KW-1185">Reference proteome</keyword>
<feature type="domain" description="Cytochrome c" evidence="6">
    <location>
        <begin position="1032"/>
        <end position="1164"/>
    </location>
</feature>